<feature type="domain" description="Prokaryotic-type class I peptide chain release factors" evidence="2">
    <location>
        <begin position="82"/>
        <end position="98"/>
    </location>
</feature>
<feature type="region of interest" description="Disordered" evidence="1">
    <location>
        <begin position="199"/>
        <end position="222"/>
    </location>
</feature>
<organism evidence="3 4">
    <name type="scientific">Mycena venus</name>
    <dbReference type="NCBI Taxonomy" id="2733690"/>
    <lineage>
        <taxon>Eukaryota</taxon>
        <taxon>Fungi</taxon>
        <taxon>Dikarya</taxon>
        <taxon>Basidiomycota</taxon>
        <taxon>Agaricomycotina</taxon>
        <taxon>Agaricomycetes</taxon>
        <taxon>Agaricomycetidae</taxon>
        <taxon>Agaricales</taxon>
        <taxon>Marasmiineae</taxon>
        <taxon>Mycenaceae</taxon>
        <taxon>Mycena</taxon>
    </lineage>
</organism>
<dbReference type="OrthoDB" id="270639at2759"/>
<gene>
    <name evidence="3" type="ORF">MVEN_02239400</name>
</gene>
<dbReference type="Proteomes" id="UP000620124">
    <property type="component" value="Unassembled WGS sequence"/>
</dbReference>
<comment type="caution">
    <text evidence="3">The sequence shown here is derived from an EMBL/GenBank/DDBJ whole genome shotgun (WGS) entry which is preliminary data.</text>
</comment>
<dbReference type="SUPFAM" id="SSF110916">
    <property type="entry name" value="Peptidyl-tRNA hydrolase domain-like"/>
    <property type="match status" value="1"/>
</dbReference>
<dbReference type="GO" id="GO:0005762">
    <property type="term" value="C:mitochondrial large ribosomal subunit"/>
    <property type="evidence" value="ECO:0007669"/>
    <property type="project" value="TreeGrafter"/>
</dbReference>
<dbReference type="EMBL" id="JACAZI010000024">
    <property type="protein sequence ID" value="KAF7335831.1"/>
    <property type="molecule type" value="Genomic_DNA"/>
</dbReference>
<protein>
    <submittedName>
        <fullName evidence="3">RF-PROK-I domain-containing protein</fullName>
    </submittedName>
</protein>
<reference evidence="3" key="1">
    <citation type="submission" date="2020-05" db="EMBL/GenBank/DDBJ databases">
        <title>Mycena genomes resolve the evolution of fungal bioluminescence.</title>
        <authorList>
            <person name="Tsai I.J."/>
        </authorList>
    </citation>
    <scope>NUCLEOTIDE SEQUENCE</scope>
    <source>
        <strain evidence="3">CCC161011</strain>
    </source>
</reference>
<evidence type="ECO:0000259" key="2">
    <source>
        <dbReference type="PROSITE" id="PS00745"/>
    </source>
</evidence>
<dbReference type="Pfam" id="PF00472">
    <property type="entry name" value="RF-1"/>
    <property type="match status" value="1"/>
</dbReference>
<dbReference type="InterPro" id="IPR000352">
    <property type="entry name" value="Pep_chain_release_fac_I"/>
</dbReference>
<dbReference type="GO" id="GO:0016150">
    <property type="term" value="F:translation release factor activity, codon nonspecific"/>
    <property type="evidence" value="ECO:0007669"/>
    <property type="project" value="TreeGrafter"/>
</dbReference>
<dbReference type="GO" id="GO:0070126">
    <property type="term" value="P:mitochondrial translational termination"/>
    <property type="evidence" value="ECO:0007669"/>
    <property type="project" value="TreeGrafter"/>
</dbReference>
<sequence>MLSFLLRHVHSAFYGHSCVAKIRKGSVLLIRNAHNGGNRPILIPPQLASLESPQDTALARTWIAQFRALDIPKSSVQLSFSRSSGPGGQNVNKVNTKVTLRCAIDEDWIPLWAKSALKRSPHYVSSSQSIQITSTVHRSQSQNIEECLLKVETFLLLLADFSLNYLQLHALLVEASSSTLKNEPSDAQRKRVEDLVKAANARRRAEKSYRSSIKAGRKARPD</sequence>
<dbReference type="PROSITE" id="PS00745">
    <property type="entry name" value="RF_PROK_I"/>
    <property type="match status" value="1"/>
</dbReference>
<evidence type="ECO:0000313" key="3">
    <source>
        <dbReference type="EMBL" id="KAF7335831.1"/>
    </source>
</evidence>
<dbReference type="PANTHER" id="PTHR11075">
    <property type="entry name" value="PEPTIDE CHAIN RELEASE FACTOR"/>
    <property type="match status" value="1"/>
</dbReference>
<dbReference type="InterPro" id="IPR052104">
    <property type="entry name" value="Mito_Release_Factor_mL62"/>
</dbReference>
<proteinExistence type="predicted"/>
<keyword evidence="4" id="KW-1185">Reference proteome</keyword>
<dbReference type="AlphaFoldDB" id="A0A8H7CGU1"/>
<accession>A0A8H7CGU1</accession>
<dbReference type="PANTHER" id="PTHR11075:SF54">
    <property type="entry name" value="LARGE RIBOSOMAL SUBUNIT PROTEIN ML62"/>
    <property type="match status" value="1"/>
</dbReference>
<name>A0A8H7CGU1_9AGAR</name>
<dbReference type="Gene3D" id="3.30.160.20">
    <property type="match status" value="1"/>
</dbReference>
<evidence type="ECO:0000313" key="4">
    <source>
        <dbReference type="Proteomes" id="UP000620124"/>
    </source>
</evidence>
<dbReference type="GO" id="GO:0004045">
    <property type="term" value="F:peptidyl-tRNA hydrolase activity"/>
    <property type="evidence" value="ECO:0007669"/>
    <property type="project" value="TreeGrafter"/>
</dbReference>
<evidence type="ECO:0000256" key="1">
    <source>
        <dbReference type="SAM" id="MobiDB-lite"/>
    </source>
</evidence>